<reference evidence="4 5" key="1">
    <citation type="submission" date="2016-12" db="EMBL/GenBank/DDBJ databases">
        <authorList>
            <person name="Song W.-J."/>
            <person name="Kurnit D.M."/>
        </authorList>
    </citation>
    <scope>NUCLEOTIDE SEQUENCE [LARGE SCALE GENOMIC DNA]</scope>
    <source>
        <strain evidence="4 5">DSM 12503</strain>
    </source>
</reference>
<dbReference type="InterPro" id="IPR036291">
    <property type="entry name" value="NAD(P)-bd_dom_sf"/>
</dbReference>
<accession>A0A1M7Y837</accession>
<evidence type="ECO:0000259" key="3">
    <source>
        <dbReference type="Pfam" id="PF01467"/>
    </source>
</evidence>
<keyword evidence="5" id="KW-1185">Reference proteome</keyword>
<evidence type="ECO:0000256" key="2">
    <source>
        <dbReference type="ARBA" id="ARBA00022695"/>
    </source>
</evidence>
<evidence type="ECO:0000256" key="1">
    <source>
        <dbReference type="ARBA" id="ARBA00022679"/>
    </source>
</evidence>
<dbReference type="AlphaFoldDB" id="A0A1M7Y837"/>
<evidence type="ECO:0000313" key="4">
    <source>
        <dbReference type="EMBL" id="SHO48804.1"/>
    </source>
</evidence>
<gene>
    <name evidence="4" type="ORF">SAMN02745217_02042</name>
</gene>
<dbReference type="InterPro" id="IPR004821">
    <property type="entry name" value="Cyt_trans-like"/>
</dbReference>
<proteinExistence type="predicted"/>
<dbReference type="PANTHER" id="PTHR43793:SF1">
    <property type="entry name" value="FAD SYNTHASE"/>
    <property type="match status" value="1"/>
</dbReference>
<protein>
    <submittedName>
        <fullName evidence="4">Cytidyltransferase-like domain-containing protein</fullName>
    </submittedName>
</protein>
<dbReference type="Pfam" id="PF01467">
    <property type="entry name" value="CTP_transf_like"/>
    <property type="match status" value="1"/>
</dbReference>
<name>A0A1M7Y837_9FIRM</name>
<keyword evidence="1 4" id="KW-0808">Transferase</keyword>
<keyword evidence="2" id="KW-0548">Nucleotidyltransferase</keyword>
<dbReference type="NCBIfam" id="TIGR00125">
    <property type="entry name" value="cyt_tran_rel"/>
    <property type="match status" value="1"/>
</dbReference>
<evidence type="ECO:0000313" key="5">
    <source>
        <dbReference type="Proteomes" id="UP000184612"/>
    </source>
</evidence>
<dbReference type="Gene3D" id="3.40.50.720">
    <property type="entry name" value="NAD(P)-binding Rossmann-like Domain"/>
    <property type="match status" value="1"/>
</dbReference>
<dbReference type="PANTHER" id="PTHR43793">
    <property type="entry name" value="FAD SYNTHASE"/>
    <property type="match status" value="1"/>
</dbReference>
<dbReference type="STRING" id="1121345.SAMN02745217_02042"/>
<feature type="domain" description="Cytidyltransferase-like" evidence="3">
    <location>
        <begin position="9"/>
        <end position="135"/>
    </location>
</feature>
<dbReference type="RefSeq" id="WP_073588726.1">
    <property type="nucleotide sequence ID" value="NZ_FRFD01000005.1"/>
</dbReference>
<dbReference type="GO" id="GO:0016779">
    <property type="term" value="F:nucleotidyltransferase activity"/>
    <property type="evidence" value="ECO:0007669"/>
    <property type="project" value="UniProtKB-KW"/>
</dbReference>
<dbReference type="OrthoDB" id="9802794at2"/>
<dbReference type="InterPro" id="IPR014729">
    <property type="entry name" value="Rossmann-like_a/b/a_fold"/>
</dbReference>
<dbReference type="SUPFAM" id="SSF52374">
    <property type="entry name" value="Nucleotidylyl transferase"/>
    <property type="match status" value="1"/>
</dbReference>
<dbReference type="Gene3D" id="3.40.50.620">
    <property type="entry name" value="HUPs"/>
    <property type="match status" value="1"/>
</dbReference>
<sequence length="248" mass="28769">MKKYNIGYMAGVYDLFHVGHLNMIKRAKDNCDYLIVGVLVDELVVHFKKKLPFIPFEERIEIVSSVKGVDEAVPVTFENAGKLDSWKLYHFDCQFSGSDYAEVPGWLYDKERLEEVGSTIEFFPYTESTSSTYIKKLICKEISGKKLFLFGAGRIGQKFLQFLRNSNEDDKWNVIGFLDNNPEKNMSLIDRTIVFQPDYLTSFPDLKSITVVITTKESDEIIRQLREMGIHNIIPYNEFSGYTPYLYR</sequence>
<dbReference type="Proteomes" id="UP000184612">
    <property type="component" value="Unassembled WGS sequence"/>
</dbReference>
<organism evidence="4 5">
    <name type="scientific">Anaerocolumna xylanovorans DSM 12503</name>
    <dbReference type="NCBI Taxonomy" id="1121345"/>
    <lineage>
        <taxon>Bacteria</taxon>
        <taxon>Bacillati</taxon>
        <taxon>Bacillota</taxon>
        <taxon>Clostridia</taxon>
        <taxon>Lachnospirales</taxon>
        <taxon>Lachnospiraceae</taxon>
        <taxon>Anaerocolumna</taxon>
    </lineage>
</organism>
<dbReference type="InterPro" id="IPR050385">
    <property type="entry name" value="Archaeal_FAD_synthase"/>
</dbReference>
<dbReference type="SUPFAM" id="SSF51735">
    <property type="entry name" value="NAD(P)-binding Rossmann-fold domains"/>
    <property type="match status" value="1"/>
</dbReference>
<dbReference type="EMBL" id="FRFD01000005">
    <property type="protein sequence ID" value="SHO48804.1"/>
    <property type="molecule type" value="Genomic_DNA"/>
</dbReference>